<proteinExistence type="predicted"/>
<dbReference type="GO" id="GO:0003676">
    <property type="term" value="F:nucleic acid binding"/>
    <property type="evidence" value="ECO:0007669"/>
    <property type="project" value="InterPro"/>
</dbReference>
<dbReference type="PANTHER" id="PTHR47618">
    <property type="entry name" value="BIFUNCTIONAL OLIGORIBONUCLEASE AND PAP PHOSPHATASE NRNA"/>
    <property type="match status" value="1"/>
</dbReference>
<protein>
    <submittedName>
        <fullName evidence="3">DHH family protein</fullName>
    </submittedName>
</protein>
<name>A0A401UJC2_9CLOT</name>
<dbReference type="Proteomes" id="UP000287872">
    <property type="component" value="Unassembled WGS sequence"/>
</dbReference>
<evidence type="ECO:0000313" key="4">
    <source>
        <dbReference type="Proteomes" id="UP000287872"/>
    </source>
</evidence>
<dbReference type="Pfam" id="PF01368">
    <property type="entry name" value="DHH"/>
    <property type="match status" value="1"/>
</dbReference>
<dbReference type="InterPro" id="IPR038763">
    <property type="entry name" value="DHH_sf"/>
</dbReference>
<dbReference type="PANTHER" id="PTHR47618:SF1">
    <property type="entry name" value="BIFUNCTIONAL OLIGORIBONUCLEASE AND PAP PHOSPHATASE NRNA"/>
    <property type="match status" value="1"/>
</dbReference>
<dbReference type="EMBL" id="BHYK01000005">
    <property type="protein sequence ID" value="GCD09562.1"/>
    <property type="molecule type" value="Genomic_DNA"/>
</dbReference>
<dbReference type="Gene3D" id="3.90.1640.10">
    <property type="entry name" value="inorganic pyrophosphatase (n-terminal core)"/>
    <property type="match status" value="1"/>
</dbReference>
<sequence>MKINDIIDRIKLFKKIAITFHTSPDGDSLGSALALLIGLRKLKKEVYIISKEIIPQTFQFLPCSNEINGETIEPLKDTECVIVLDCGDFKRINANLCMQNKNFELINMDHHLSNDLYGDLNFVDTSASAVGEIVYEVLKLLHIEIDKEISRCLYTSLLTDTGSFRHSSTTAVTHNIAGELINTGIEFSNIHRMIFENKKFEKIKFYGEVINSMTSELNAKVCIMYISKTMLEKYETVSEDTSDVIAFGASIDTVEVTILIKDAENGVKVSLRSKSLVDVSKVAEVFNGGGHIRASGFFTEGDFHDTKVKLLEIIEKELIK</sequence>
<dbReference type="AlphaFoldDB" id="A0A401UJC2"/>
<dbReference type="Gene3D" id="3.10.310.30">
    <property type="match status" value="1"/>
</dbReference>
<dbReference type="OrthoDB" id="9803668at2"/>
<evidence type="ECO:0000313" key="3">
    <source>
        <dbReference type="EMBL" id="GCD09562.1"/>
    </source>
</evidence>
<reference evidence="3 4" key="1">
    <citation type="submission" date="2018-11" db="EMBL/GenBank/DDBJ databases">
        <title>Genome sequencing and assembly of Clostridium tagluense strain A121.</title>
        <authorList>
            <person name="Murakami T."/>
            <person name="Segawa T."/>
            <person name="Shcherbakova V.A."/>
            <person name="Mori H."/>
            <person name="Yoshimura Y."/>
        </authorList>
    </citation>
    <scope>NUCLEOTIDE SEQUENCE [LARGE SCALE GENOMIC DNA]</scope>
    <source>
        <strain evidence="3 4">A121</strain>
    </source>
</reference>
<dbReference type="InterPro" id="IPR051319">
    <property type="entry name" value="Oligoribo/pAp-PDE_c-di-AMP_PDE"/>
</dbReference>
<accession>A0A401UJC2</accession>
<dbReference type="Pfam" id="PF02272">
    <property type="entry name" value="DHHA1"/>
    <property type="match status" value="1"/>
</dbReference>
<comment type="caution">
    <text evidence="3">The sequence shown here is derived from an EMBL/GenBank/DDBJ whole genome shotgun (WGS) entry which is preliminary data.</text>
</comment>
<organism evidence="3 4">
    <name type="scientific">Clostridium tagluense</name>
    <dbReference type="NCBI Taxonomy" id="360422"/>
    <lineage>
        <taxon>Bacteria</taxon>
        <taxon>Bacillati</taxon>
        <taxon>Bacillota</taxon>
        <taxon>Clostridia</taxon>
        <taxon>Eubacteriales</taxon>
        <taxon>Clostridiaceae</taxon>
        <taxon>Clostridium</taxon>
    </lineage>
</organism>
<dbReference type="RefSeq" id="WP_124999094.1">
    <property type="nucleotide sequence ID" value="NZ_BHYK01000005.1"/>
</dbReference>
<gene>
    <name evidence="3" type="ORF">Ctaglu_11850</name>
</gene>
<feature type="domain" description="DHHA1" evidence="2">
    <location>
        <begin position="234"/>
        <end position="301"/>
    </location>
</feature>
<evidence type="ECO:0000259" key="1">
    <source>
        <dbReference type="Pfam" id="PF01368"/>
    </source>
</evidence>
<feature type="domain" description="DDH" evidence="1">
    <location>
        <begin position="15"/>
        <end position="155"/>
    </location>
</feature>
<dbReference type="InterPro" id="IPR003156">
    <property type="entry name" value="DHHA1_dom"/>
</dbReference>
<keyword evidence="4" id="KW-1185">Reference proteome</keyword>
<evidence type="ECO:0000259" key="2">
    <source>
        <dbReference type="Pfam" id="PF02272"/>
    </source>
</evidence>
<dbReference type="SUPFAM" id="SSF64182">
    <property type="entry name" value="DHH phosphoesterases"/>
    <property type="match status" value="1"/>
</dbReference>
<dbReference type="InterPro" id="IPR001667">
    <property type="entry name" value="DDH_dom"/>
</dbReference>